<dbReference type="Proteomes" id="UP000242231">
    <property type="component" value="Unassembled WGS sequence"/>
</dbReference>
<protein>
    <submittedName>
        <fullName evidence="1">Uncharacterized protein</fullName>
    </submittedName>
</protein>
<evidence type="ECO:0000313" key="1">
    <source>
        <dbReference type="EMBL" id="PPL14756.1"/>
    </source>
</evidence>
<name>A0A2P5TIZ8_9GAMM</name>
<dbReference type="AlphaFoldDB" id="A0A2P5TIZ8"/>
<organism evidence="1 2">
    <name type="scientific">Oceanisphaera arctica</name>
    <dbReference type="NCBI Taxonomy" id="641510"/>
    <lineage>
        <taxon>Bacteria</taxon>
        <taxon>Pseudomonadati</taxon>
        <taxon>Pseudomonadota</taxon>
        <taxon>Gammaproteobacteria</taxon>
        <taxon>Aeromonadales</taxon>
        <taxon>Aeromonadaceae</taxon>
        <taxon>Oceanisphaera</taxon>
    </lineage>
</organism>
<sequence length="71" mass="7719">MGTFVLYWATLGSQQTTKMNFSSAPTDGASPMVLMQECFDADKDCLAMHRSEGTGHNAPTAPCRMRFAVLS</sequence>
<reference evidence="2" key="1">
    <citation type="submission" date="2016-11" db="EMBL/GenBank/DDBJ databases">
        <authorList>
            <person name="Sisinthy S."/>
            <person name="Ara S."/>
            <person name="Gundlapally S.R."/>
        </authorList>
    </citation>
    <scope>NUCLEOTIDE SEQUENCE [LARGE SCALE GENOMIC DNA]</scope>
    <source>
        <strain evidence="2">V1-41</strain>
    </source>
</reference>
<evidence type="ECO:0000313" key="2">
    <source>
        <dbReference type="Proteomes" id="UP000242231"/>
    </source>
</evidence>
<accession>A0A2P5TIZ8</accession>
<gene>
    <name evidence="1" type="ORF">UN63_14850</name>
</gene>
<proteinExistence type="predicted"/>
<comment type="caution">
    <text evidence="1">The sequence shown here is derived from an EMBL/GenBank/DDBJ whole genome shotgun (WGS) entry which is preliminary data.</text>
</comment>
<dbReference type="EMBL" id="MPZM01000050">
    <property type="protein sequence ID" value="PPL14756.1"/>
    <property type="molecule type" value="Genomic_DNA"/>
</dbReference>
<keyword evidence="2" id="KW-1185">Reference proteome</keyword>